<comment type="caution">
    <text evidence="14">The sequence shown here is derived from an EMBL/GenBank/DDBJ whole genome shotgun (WGS) entry which is preliminary data.</text>
</comment>
<accession>A0A9W7HS39</accession>
<dbReference type="EMBL" id="BSYR01000019">
    <property type="protein sequence ID" value="GMI81957.1"/>
    <property type="molecule type" value="Genomic_DNA"/>
</dbReference>
<dbReference type="Pfam" id="PF08263">
    <property type="entry name" value="LRRNT_2"/>
    <property type="match status" value="1"/>
</dbReference>
<dbReference type="FunFam" id="3.30.200.20:FF:000125">
    <property type="entry name" value="Protein STRUBBELIG-RECEPTOR FAMILY 8"/>
    <property type="match status" value="1"/>
</dbReference>
<keyword evidence="3 11" id="KW-0812">Transmembrane</keyword>
<keyword evidence="6 11" id="KW-1133">Transmembrane helix</keyword>
<dbReference type="Pfam" id="PF13855">
    <property type="entry name" value="LRR_8"/>
    <property type="match status" value="1"/>
</dbReference>
<dbReference type="FunFam" id="3.80.10.10:FF:000062">
    <property type="entry name" value="protein STRUBBELIG-RECEPTOR FAMILY 3"/>
    <property type="match status" value="1"/>
</dbReference>
<evidence type="ECO:0000313" key="15">
    <source>
        <dbReference type="Proteomes" id="UP001165190"/>
    </source>
</evidence>
<dbReference type="SUPFAM" id="SSF52058">
    <property type="entry name" value="L domain-like"/>
    <property type="match status" value="1"/>
</dbReference>
<dbReference type="Gene3D" id="3.80.10.10">
    <property type="entry name" value="Ribonuclease Inhibitor"/>
    <property type="match status" value="1"/>
</dbReference>
<feature type="region of interest" description="Disordered" evidence="10">
    <location>
        <begin position="309"/>
        <end position="332"/>
    </location>
</feature>
<dbReference type="PANTHER" id="PTHR48056:SF44">
    <property type="entry name" value="RECEPTOR PROTEIN KINASE CLAVATA1"/>
    <property type="match status" value="1"/>
</dbReference>
<dbReference type="InterPro" id="IPR032675">
    <property type="entry name" value="LRR_dom_sf"/>
</dbReference>
<comment type="subcellular location">
    <subcellularLocation>
        <location evidence="1">Membrane</location>
    </subcellularLocation>
</comment>
<evidence type="ECO:0000259" key="13">
    <source>
        <dbReference type="PROSITE" id="PS50011"/>
    </source>
</evidence>
<dbReference type="InterPro" id="IPR013210">
    <property type="entry name" value="LRR_N_plant-typ"/>
</dbReference>
<evidence type="ECO:0000256" key="7">
    <source>
        <dbReference type="ARBA" id="ARBA00023136"/>
    </source>
</evidence>
<dbReference type="InterPro" id="IPR011009">
    <property type="entry name" value="Kinase-like_dom_sf"/>
</dbReference>
<feature type="domain" description="Protein kinase" evidence="13">
    <location>
        <begin position="416"/>
        <end position="688"/>
    </location>
</feature>
<dbReference type="PANTHER" id="PTHR48056">
    <property type="entry name" value="LRR RECEPTOR-LIKE SERINE/THREONINE-PROTEIN KINASE-RELATED"/>
    <property type="match status" value="1"/>
</dbReference>
<keyword evidence="9" id="KW-0325">Glycoprotein</keyword>
<feature type="compositionally biased region" description="Basic and acidic residues" evidence="10">
    <location>
        <begin position="259"/>
        <end position="271"/>
    </location>
</feature>
<dbReference type="InterPro" id="IPR050647">
    <property type="entry name" value="Plant_LRR-RLKs"/>
</dbReference>
<evidence type="ECO:0000256" key="9">
    <source>
        <dbReference type="ARBA" id="ARBA00023180"/>
    </source>
</evidence>
<dbReference type="AlphaFoldDB" id="A0A9W7HS39"/>
<evidence type="ECO:0000256" key="11">
    <source>
        <dbReference type="SAM" id="Phobius"/>
    </source>
</evidence>
<dbReference type="OrthoDB" id="4062651at2759"/>
<evidence type="ECO:0000256" key="10">
    <source>
        <dbReference type="SAM" id="MobiDB-lite"/>
    </source>
</evidence>
<name>A0A9W7HS39_HIBTR</name>
<dbReference type="SUPFAM" id="SSF56112">
    <property type="entry name" value="Protein kinase-like (PK-like)"/>
    <property type="match status" value="1"/>
</dbReference>
<keyword evidence="7 11" id="KW-0472">Membrane</keyword>
<dbReference type="PRINTS" id="PR00019">
    <property type="entry name" value="LEURICHRPT"/>
</dbReference>
<feature type="region of interest" description="Disordered" evidence="10">
    <location>
        <begin position="235"/>
        <end position="272"/>
    </location>
</feature>
<sequence>MHCFLVGYLVLSCGTLISLLHAETEKKEESALNVMFKSLNAPSQLSGWRTSGGDPCGNSWEGITCAGSKVTGINLSNYGLNGELGYKLSNLTSLTSLDLSKNNLNGQIPYQLPPNAVRIDLSRNQFTGNVPYSISQMTKVEDINLSNNQLDGPVSDMFAKVKNLKSFDLSNNQLRGKLPNSFASLQNLNTLRLQNNGFTGTLNVIRDLPIEDLNVENNQFSGWIPNELKGIRSLKTGGNSWSTGKAPPPPPGVVHRHPKSGEEQDKDDGAEKNPNLVRNVIIIAVSCLGLLLLLAGICALLSSRRKSAHPSSQFIDEEKNTERKGTTPFQSQEFTAEPYAGIVKGSKGLRTIESGVELDLMILQNPSPMELKRSGSVSGRPSSVTEPARLLKARGNTSASVVAFSLADLQNATVNFAPSHLLGEGNIGRVYSAKCVDGKVLAVKKIDSSLIQGLKPEGFSEIVENISKLHHPNIAELVGYCSEQGQYLLVYDHYRNGSLHEFLHVSDDFSKPLTWNTRVSIALSAARGVQYLHDVCSPPIVHKNIKSSNILLDLELNPRLSDYGMAHFHERTSRNLGMGYNAPECIKPSAYTLKSDVYSFGVVMLELLTGRMPLDNKKPKSEQCLVKWASPQLHDADALQVMVDPALRGLYPPKSLSPFAEIIALCVKSDPKQRPTMSEVVQSLVQLVQQTNMNMRDELTTSRQEEDEDYSVFV</sequence>
<dbReference type="Gene3D" id="1.10.510.10">
    <property type="entry name" value="Transferase(Phosphotransferase) domain 1"/>
    <property type="match status" value="1"/>
</dbReference>
<evidence type="ECO:0000256" key="2">
    <source>
        <dbReference type="ARBA" id="ARBA00022614"/>
    </source>
</evidence>
<dbReference type="Pfam" id="PF07714">
    <property type="entry name" value="PK_Tyr_Ser-Thr"/>
    <property type="match status" value="1"/>
</dbReference>
<keyword evidence="15" id="KW-1185">Reference proteome</keyword>
<evidence type="ECO:0000256" key="4">
    <source>
        <dbReference type="ARBA" id="ARBA00022729"/>
    </source>
</evidence>
<evidence type="ECO:0000256" key="12">
    <source>
        <dbReference type="SAM" id="SignalP"/>
    </source>
</evidence>
<dbReference type="InterPro" id="IPR000719">
    <property type="entry name" value="Prot_kinase_dom"/>
</dbReference>
<dbReference type="GO" id="GO:0033612">
    <property type="term" value="F:receptor serine/threonine kinase binding"/>
    <property type="evidence" value="ECO:0007669"/>
    <property type="project" value="TreeGrafter"/>
</dbReference>
<evidence type="ECO:0000313" key="14">
    <source>
        <dbReference type="EMBL" id="GMI81957.1"/>
    </source>
</evidence>
<dbReference type="InterPro" id="IPR001245">
    <property type="entry name" value="Ser-Thr/Tyr_kinase_cat_dom"/>
</dbReference>
<feature type="compositionally biased region" description="Basic and acidic residues" evidence="10">
    <location>
        <begin position="316"/>
        <end position="325"/>
    </location>
</feature>
<keyword evidence="4 12" id="KW-0732">Signal</keyword>
<keyword evidence="2" id="KW-0433">Leucine-rich repeat</keyword>
<keyword evidence="5" id="KW-0677">Repeat</keyword>
<dbReference type="GO" id="GO:0005524">
    <property type="term" value="F:ATP binding"/>
    <property type="evidence" value="ECO:0007669"/>
    <property type="project" value="InterPro"/>
</dbReference>
<dbReference type="Gene3D" id="3.30.200.20">
    <property type="entry name" value="Phosphorylase Kinase, domain 1"/>
    <property type="match status" value="1"/>
</dbReference>
<dbReference type="Proteomes" id="UP001165190">
    <property type="component" value="Unassembled WGS sequence"/>
</dbReference>
<organism evidence="14 15">
    <name type="scientific">Hibiscus trionum</name>
    <name type="common">Flower of an hour</name>
    <dbReference type="NCBI Taxonomy" id="183268"/>
    <lineage>
        <taxon>Eukaryota</taxon>
        <taxon>Viridiplantae</taxon>
        <taxon>Streptophyta</taxon>
        <taxon>Embryophyta</taxon>
        <taxon>Tracheophyta</taxon>
        <taxon>Spermatophyta</taxon>
        <taxon>Magnoliopsida</taxon>
        <taxon>eudicotyledons</taxon>
        <taxon>Gunneridae</taxon>
        <taxon>Pentapetalae</taxon>
        <taxon>rosids</taxon>
        <taxon>malvids</taxon>
        <taxon>Malvales</taxon>
        <taxon>Malvaceae</taxon>
        <taxon>Malvoideae</taxon>
        <taxon>Hibiscus</taxon>
    </lineage>
</organism>
<reference evidence="14" key="1">
    <citation type="submission" date="2023-05" db="EMBL/GenBank/DDBJ databases">
        <title>Genome and transcriptome analyses reveal genes involved in the formation of fine ridges on petal epidermal cells in Hibiscus trionum.</title>
        <authorList>
            <person name="Koshimizu S."/>
            <person name="Masuda S."/>
            <person name="Ishii T."/>
            <person name="Shirasu K."/>
            <person name="Hoshino A."/>
            <person name="Arita M."/>
        </authorList>
    </citation>
    <scope>NUCLEOTIDE SEQUENCE</scope>
    <source>
        <strain evidence="14">Hamamatsu line</strain>
    </source>
</reference>
<dbReference type="GO" id="GO:0016020">
    <property type="term" value="C:membrane"/>
    <property type="evidence" value="ECO:0007669"/>
    <property type="project" value="UniProtKB-SubCell"/>
</dbReference>
<protein>
    <submittedName>
        <fullName evidence="14">STRUBBELIG-receptor family 5</fullName>
    </submittedName>
</protein>
<dbReference type="InterPro" id="IPR001611">
    <property type="entry name" value="Leu-rich_rpt"/>
</dbReference>
<proteinExistence type="predicted"/>
<evidence type="ECO:0000256" key="8">
    <source>
        <dbReference type="ARBA" id="ARBA00023170"/>
    </source>
</evidence>
<evidence type="ECO:0000256" key="6">
    <source>
        <dbReference type="ARBA" id="ARBA00022989"/>
    </source>
</evidence>
<dbReference type="GO" id="GO:0004672">
    <property type="term" value="F:protein kinase activity"/>
    <property type="evidence" value="ECO:0007669"/>
    <property type="project" value="InterPro"/>
</dbReference>
<feature type="signal peptide" evidence="12">
    <location>
        <begin position="1"/>
        <end position="22"/>
    </location>
</feature>
<dbReference type="PROSITE" id="PS50011">
    <property type="entry name" value="PROTEIN_KINASE_DOM"/>
    <property type="match status" value="1"/>
</dbReference>
<feature type="transmembrane region" description="Helical" evidence="11">
    <location>
        <begin position="280"/>
        <end position="301"/>
    </location>
</feature>
<dbReference type="FunFam" id="1.10.510.10:FF:000095">
    <property type="entry name" value="protein STRUBBELIG-RECEPTOR FAMILY 8"/>
    <property type="match status" value="1"/>
</dbReference>
<evidence type="ECO:0000256" key="3">
    <source>
        <dbReference type="ARBA" id="ARBA00022692"/>
    </source>
</evidence>
<dbReference type="Pfam" id="PF00560">
    <property type="entry name" value="LRR_1"/>
    <property type="match status" value="1"/>
</dbReference>
<evidence type="ECO:0000256" key="1">
    <source>
        <dbReference type="ARBA" id="ARBA00004370"/>
    </source>
</evidence>
<gene>
    <name evidence="14" type="ORF">HRI_001865000</name>
</gene>
<evidence type="ECO:0000256" key="5">
    <source>
        <dbReference type="ARBA" id="ARBA00022737"/>
    </source>
</evidence>
<feature type="chain" id="PRO_5040990878" evidence="12">
    <location>
        <begin position="23"/>
        <end position="714"/>
    </location>
</feature>
<keyword evidence="8" id="KW-0675">Receptor</keyword>